<dbReference type="EMBL" id="JBDODL010003506">
    <property type="protein sequence ID" value="MES1922720.1"/>
    <property type="molecule type" value="Genomic_DNA"/>
</dbReference>
<dbReference type="InterPro" id="IPR035983">
    <property type="entry name" value="Hect_E3_ubiquitin_ligase"/>
</dbReference>
<dbReference type="PANTHER" id="PTHR45700">
    <property type="entry name" value="UBIQUITIN-PROTEIN LIGASE E3C"/>
    <property type="match status" value="1"/>
</dbReference>
<dbReference type="PANTHER" id="PTHR45700:SF8">
    <property type="entry name" value="HECT-TYPE E3 UBIQUITIN TRANSFERASE"/>
    <property type="match status" value="1"/>
</dbReference>
<proteinExistence type="predicted"/>
<evidence type="ECO:0000256" key="5">
    <source>
        <dbReference type="PROSITE-ProRule" id="PRU00104"/>
    </source>
</evidence>
<evidence type="ECO:0000256" key="1">
    <source>
        <dbReference type="ARBA" id="ARBA00000885"/>
    </source>
</evidence>
<dbReference type="SUPFAM" id="SSF56204">
    <property type="entry name" value="Hect, E3 ligase catalytic domain"/>
    <property type="match status" value="1"/>
</dbReference>
<dbReference type="EC" id="2.3.2.26" evidence="2"/>
<name>A0ABV2ASR8_9EUKA</name>
<dbReference type="InterPro" id="IPR000569">
    <property type="entry name" value="HECT_dom"/>
</dbReference>
<keyword evidence="8" id="KW-1185">Reference proteome</keyword>
<evidence type="ECO:0000256" key="2">
    <source>
        <dbReference type="ARBA" id="ARBA00012485"/>
    </source>
</evidence>
<accession>A0ABV2ASR8</accession>
<keyword evidence="4 5" id="KW-0833">Ubl conjugation pathway</keyword>
<feature type="non-terminal residue" evidence="7">
    <location>
        <position position="1"/>
    </location>
</feature>
<evidence type="ECO:0000256" key="3">
    <source>
        <dbReference type="ARBA" id="ARBA00022679"/>
    </source>
</evidence>
<dbReference type="Proteomes" id="UP001439008">
    <property type="component" value="Unassembled WGS sequence"/>
</dbReference>
<keyword evidence="3" id="KW-0808">Transferase</keyword>
<evidence type="ECO:0000313" key="8">
    <source>
        <dbReference type="Proteomes" id="UP001439008"/>
    </source>
</evidence>
<gene>
    <name evidence="7" type="ORF">MHBO_004244</name>
</gene>
<sequence length="230" mass="26803">NPLISDPENLKVIKNLAKIVKILPIEYKKVLVQYFTETPNGTLKNIVDVIHQYIAIELVAKPDFISKNAIRLLTILETIYKSNKISKKLSYKAFYSEAINQDRIEKKKFNIYFATKRSVIRMHQFYFIFGPVIKSKILKTVLDEQRRKNIENVVLNSIFSGRRMTPFVRIKVSRDNIIRDTLGQLSFLTAEDLNKPLRVSFKEELGVDEGGVRKEFFQLIVKQLFDPKYG</sequence>
<comment type="caution">
    <text evidence="7">The sequence shown here is derived from an EMBL/GenBank/DDBJ whole genome shotgun (WGS) entry which is preliminary data.</text>
</comment>
<dbReference type="Gene3D" id="3.90.1750.10">
    <property type="entry name" value="Hect, E3 ligase catalytic domains"/>
    <property type="match status" value="1"/>
</dbReference>
<comment type="catalytic activity">
    <reaction evidence="1">
        <text>S-ubiquitinyl-[E2 ubiquitin-conjugating enzyme]-L-cysteine + [acceptor protein]-L-lysine = [E2 ubiquitin-conjugating enzyme]-L-cysteine + N(6)-ubiquitinyl-[acceptor protein]-L-lysine.</text>
        <dbReference type="EC" id="2.3.2.26"/>
    </reaction>
</comment>
<comment type="caution">
    <text evidence="5">Lacks conserved residue(s) required for the propagation of feature annotation.</text>
</comment>
<protein>
    <recommendedName>
        <fullName evidence="2">HECT-type E3 ubiquitin transferase</fullName>
        <ecNumber evidence="2">2.3.2.26</ecNumber>
    </recommendedName>
</protein>
<dbReference type="InterPro" id="IPR044611">
    <property type="entry name" value="E3A/B/C-like"/>
</dbReference>
<evidence type="ECO:0000259" key="6">
    <source>
        <dbReference type="PROSITE" id="PS50237"/>
    </source>
</evidence>
<evidence type="ECO:0000313" key="7">
    <source>
        <dbReference type="EMBL" id="MES1922720.1"/>
    </source>
</evidence>
<reference evidence="7 8" key="1">
    <citation type="journal article" date="2024" name="BMC Biol.">
        <title>Comparative genomics of Ascetosporea gives new insight into the evolutionary basis for animal parasitism in Rhizaria.</title>
        <authorList>
            <person name="Hiltunen Thoren M."/>
            <person name="Onut-Brannstrom I."/>
            <person name="Alfjorden A."/>
            <person name="Peckova H."/>
            <person name="Swords F."/>
            <person name="Hooper C."/>
            <person name="Holzer A.S."/>
            <person name="Bass D."/>
            <person name="Burki F."/>
        </authorList>
    </citation>
    <scope>NUCLEOTIDE SEQUENCE [LARGE SCALE GENOMIC DNA]</scope>
    <source>
        <strain evidence="7">20-A016</strain>
    </source>
</reference>
<organism evidence="7 8">
    <name type="scientific">Bonamia ostreae</name>
    <dbReference type="NCBI Taxonomy" id="126728"/>
    <lineage>
        <taxon>Eukaryota</taxon>
        <taxon>Sar</taxon>
        <taxon>Rhizaria</taxon>
        <taxon>Endomyxa</taxon>
        <taxon>Ascetosporea</taxon>
        <taxon>Haplosporida</taxon>
        <taxon>Bonamia</taxon>
    </lineage>
</organism>
<feature type="non-terminal residue" evidence="7">
    <location>
        <position position="230"/>
    </location>
</feature>
<feature type="domain" description="HECT" evidence="6">
    <location>
        <begin position="189"/>
        <end position="230"/>
    </location>
</feature>
<dbReference type="PROSITE" id="PS50237">
    <property type="entry name" value="HECT"/>
    <property type="match status" value="1"/>
</dbReference>
<evidence type="ECO:0000256" key="4">
    <source>
        <dbReference type="ARBA" id="ARBA00022786"/>
    </source>
</evidence>